<evidence type="ECO:0000256" key="2">
    <source>
        <dbReference type="PROSITE-ProRule" id="PRU00266"/>
    </source>
</evidence>
<evidence type="ECO:0000313" key="6">
    <source>
        <dbReference type="Proteomes" id="UP001142055"/>
    </source>
</evidence>
<dbReference type="PANTHER" id="PTHR46205">
    <property type="entry name" value="LOQUACIOUS, ISOFORM B"/>
    <property type="match status" value="1"/>
</dbReference>
<feature type="compositionally biased region" description="Low complexity" evidence="3">
    <location>
        <begin position="275"/>
        <end position="340"/>
    </location>
</feature>
<dbReference type="GO" id="GO:0070920">
    <property type="term" value="P:regulation of regulatory ncRNA processing"/>
    <property type="evidence" value="ECO:0007669"/>
    <property type="project" value="TreeGrafter"/>
</dbReference>
<evidence type="ECO:0000259" key="4">
    <source>
        <dbReference type="PROSITE" id="PS50137"/>
    </source>
</evidence>
<dbReference type="GO" id="GO:0005634">
    <property type="term" value="C:nucleus"/>
    <property type="evidence" value="ECO:0007669"/>
    <property type="project" value="TreeGrafter"/>
</dbReference>
<dbReference type="GO" id="GO:0030422">
    <property type="term" value="P:siRNA processing"/>
    <property type="evidence" value="ECO:0007669"/>
    <property type="project" value="TreeGrafter"/>
</dbReference>
<feature type="compositionally biased region" description="Basic and acidic residues" evidence="3">
    <location>
        <begin position="342"/>
        <end position="351"/>
    </location>
</feature>
<feature type="domain" description="DRBM" evidence="4">
    <location>
        <begin position="6"/>
        <end position="75"/>
    </location>
</feature>
<feature type="region of interest" description="Disordered" evidence="3">
    <location>
        <begin position="150"/>
        <end position="229"/>
    </location>
</feature>
<dbReference type="PANTHER" id="PTHR46205:SF3">
    <property type="entry name" value="LOQUACIOUS, ISOFORM B"/>
    <property type="match status" value="1"/>
</dbReference>
<dbReference type="SUPFAM" id="SSF54768">
    <property type="entry name" value="dsRNA-binding domain-like"/>
    <property type="match status" value="2"/>
</dbReference>
<dbReference type="Proteomes" id="UP001142055">
    <property type="component" value="Chromosome 3"/>
</dbReference>
<dbReference type="OMA" id="HNHFSIY"/>
<dbReference type="PROSITE" id="PS50137">
    <property type="entry name" value="DS_RBD"/>
    <property type="match status" value="2"/>
</dbReference>
<feature type="compositionally biased region" description="Low complexity" evidence="3">
    <location>
        <begin position="183"/>
        <end position="206"/>
    </location>
</feature>
<organism evidence="5 6">
    <name type="scientific">Blomia tropicalis</name>
    <name type="common">Mite</name>
    <dbReference type="NCBI Taxonomy" id="40697"/>
    <lineage>
        <taxon>Eukaryota</taxon>
        <taxon>Metazoa</taxon>
        <taxon>Ecdysozoa</taxon>
        <taxon>Arthropoda</taxon>
        <taxon>Chelicerata</taxon>
        <taxon>Arachnida</taxon>
        <taxon>Acari</taxon>
        <taxon>Acariformes</taxon>
        <taxon>Sarcoptiformes</taxon>
        <taxon>Astigmata</taxon>
        <taxon>Glycyphagoidea</taxon>
        <taxon>Echimyopodidae</taxon>
        <taxon>Blomia</taxon>
    </lineage>
</organism>
<dbReference type="InterPro" id="IPR051247">
    <property type="entry name" value="RLC_Component"/>
</dbReference>
<dbReference type="EMBL" id="JAPWDV010000003">
    <property type="protein sequence ID" value="KAJ6218557.1"/>
    <property type="molecule type" value="Genomic_DNA"/>
</dbReference>
<feature type="region of interest" description="Disordered" evidence="3">
    <location>
        <begin position="251"/>
        <end position="355"/>
    </location>
</feature>
<name>A0A9Q0M421_BLOTA</name>
<feature type="domain" description="DRBM" evidence="4">
    <location>
        <begin position="458"/>
        <end position="542"/>
    </location>
</feature>
<reference evidence="5" key="1">
    <citation type="submission" date="2022-12" db="EMBL/GenBank/DDBJ databases">
        <title>Genome assemblies of Blomia tropicalis.</title>
        <authorList>
            <person name="Cui Y."/>
        </authorList>
    </citation>
    <scope>NUCLEOTIDE SEQUENCE</scope>
    <source>
        <tissue evidence="5">Adult mites</tissue>
    </source>
</reference>
<dbReference type="InterPro" id="IPR014720">
    <property type="entry name" value="dsRBD_dom"/>
</dbReference>
<dbReference type="Pfam" id="PF00035">
    <property type="entry name" value="dsrm"/>
    <property type="match status" value="1"/>
</dbReference>
<dbReference type="GO" id="GO:0035197">
    <property type="term" value="F:siRNA binding"/>
    <property type="evidence" value="ECO:0007669"/>
    <property type="project" value="TreeGrafter"/>
</dbReference>
<evidence type="ECO:0000256" key="3">
    <source>
        <dbReference type="SAM" id="MobiDB-lite"/>
    </source>
</evidence>
<dbReference type="Gene3D" id="3.30.160.20">
    <property type="match status" value="1"/>
</dbReference>
<proteinExistence type="predicted"/>
<comment type="caution">
    <text evidence="5">The sequence shown here is derived from an EMBL/GenBank/DDBJ whole genome shotgun (WGS) entry which is preliminary data.</text>
</comment>
<dbReference type="GO" id="GO:0016442">
    <property type="term" value="C:RISC complex"/>
    <property type="evidence" value="ECO:0007669"/>
    <property type="project" value="TreeGrafter"/>
</dbReference>
<evidence type="ECO:0000313" key="5">
    <source>
        <dbReference type="EMBL" id="KAJ6218557.1"/>
    </source>
</evidence>
<dbReference type="SMART" id="SM00358">
    <property type="entry name" value="DSRM"/>
    <property type="match status" value="2"/>
</dbReference>
<evidence type="ECO:0000256" key="1">
    <source>
        <dbReference type="ARBA" id="ARBA00022884"/>
    </source>
</evidence>
<dbReference type="GO" id="GO:0070578">
    <property type="term" value="C:RISC-loading complex"/>
    <property type="evidence" value="ECO:0007669"/>
    <property type="project" value="TreeGrafter"/>
</dbReference>
<keyword evidence="6" id="KW-1185">Reference proteome</keyword>
<keyword evidence="1 2" id="KW-0694">RNA-binding</keyword>
<feature type="compositionally biased region" description="Acidic residues" evidence="3">
    <location>
        <begin position="165"/>
        <end position="176"/>
    </location>
</feature>
<dbReference type="CDD" id="cd10845">
    <property type="entry name" value="DSRM_RNAse_III_family"/>
    <property type="match status" value="1"/>
</dbReference>
<dbReference type="AlphaFoldDB" id="A0A9Q0M421"/>
<dbReference type="GO" id="GO:0005737">
    <property type="term" value="C:cytoplasm"/>
    <property type="evidence" value="ECO:0007669"/>
    <property type="project" value="TreeGrafter"/>
</dbReference>
<accession>A0A9Q0M421</accession>
<sequence>MTTILLPKQHLKDYCRRKQYSLPVYVLTDEEKIDLHKHYTIQVSVNGLITAEGRGLSRRIAEFKAAQNAINLIGQSDSSVFENHGSHKFGRSMIGRSFSVDQISRAKRTDSIPSMISLAIGTGQYDSTTPSIDGIDSFGENGDCTSYETVTNKTKNSKETTQNGIEEEVASSDSIDEGVFVDSSESSSTPSVSSPTSSAASRPPSVIESDRKNTKTIANQSNERKEKTKSLSSSFLSSFFLLSSLRAFSRRSLRRKSNSRKNSTETKAEFSFEDSPQSTTTTTNGQTQSRPTSSTSSNSYSSSSSAFSSNSSISSQQQSTHSSTSSSSSSSSTSGSFTLSENDNRTTHEDGPIVNGYLNLITESIIEEEEEDETNETIDSNAAAAASIAKCHRKESCNSTNICNGQIIDNKMNGNQTIPRSHSSSYVLSSQCPHNHFSIYGPVLCSTFNSNNLTIESTPSAGLLRYCVRMYLPLPYYDIRFDHKFYVICRVILTTSIGCRGKLPITLPIEYKDTEFTARGNGESLREARNMAAQTIIDKLKKAKIYHE</sequence>
<dbReference type="GO" id="GO:0003725">
    <property type="term" value="F:double-stranded RNA binding"/>
    <property type="evidence" value="ECO:0007669"/>
    <property type="project" value="TreeGrafter"/>
</dbReference>
<gene>
    <name evidence="5" type="ORF">RDWZM_009714</name>
</gene>
<protein>
    <recommendedName>
        <fullName evidence="4">DRBM domain-containing protein</fullName>
    </recommendedName>
</protein>
<feature type="compositionally biased region" description="Polar residues" evidence="3">
    <location>
        <begin position="150"/>
        <end position="164"/>
    </location>
</feature>